<feature type="region of interest" description="Disordered" evidence="1">
    <location>
        <begin position="295"/>
        <end position="322"/>
    </location>
</feature>
<keyword evidence="4" id="KW-1185">Reference proteome</keyword>
<feature type="transmembrane region" description="Helical" evidence="2">
    <location>
        <begin position="22"/>
        <end position="46"/>
    </location>
</feature>
<feature type="compositionally biased region" description="Polar residues" evidence="1">
    <location>
        <begin position="296"/>
        <end position="306"/>
    </location>
</feature>
<evidence type="ECO:0000313" key="3">
    <source>
        <dbReference type="EMBL" id="GJE94923.1"/>
    </source>
</evidence>
<protein>
    <submittedName>
        <fullName evidence="3">Uncharacterized protein</fullName>
    </submittedName>
</protein>
<dbReference type="EMBL" id="BPQB01000044">
    <property type="protein sequence ID" value="GJE94923.1"/>
    <property type="molecule type" value="Genomic_DNA"/>
</dbReference>
<comment type="caution">
    <text evidence="3">The sequence shown here is derived from an EMBL/GenBank/DDBJ whole genome shotgun (WGS) entry which is preliminary data.</text>
</comment>
<feature type="region of interest" description="Disordered" evidence="1">
    <location>
        <begin position="222"/>
        <end position="274"/>
    </location>
</feature>
<name>A0A9P3GF66_9APHY</name>
<keyword evidence="2" id="KW-0472">Membrane</keyword>
<reference evidence="3 4" key="1">
    <citation type="submission" date="2021-08" db="EMBL/GenBank/DDBJ databases">
        <title>Draft Genome Sequence of Phanerochaete sordida strain YK-624.</title>
        <authorList>
            <person name="Mori T."/>
            <person name="Dohra H."/>
            <person name="Suzuki T."/>
            <person name="Kawagishi H."/>
            <person name="Hirai H."/>
        </authorList>
    </citation>
    <scope>NUCLEOTIDE SEQUENCE [LARGE SCALE GENOMIC DNA]</scope>
    <source>
        <strain evidence="3 4">YK-624</strain>
    </source>
</reference>
<feature type="compositionally biased region" description="Low complexity" evidence="1">
    <location>
        <begin position="583"/>
        <end position="602"/>
    </location>
</feature>
<evidence type="ECO:0000313" key="4">
    <source>
        <dbReference type="Proteomes" id="UP000703269"/>
    </source>
</evidence>
<keyword evidence="2" id="KW-1133">Transmembrane helix</keyword>
<proteinExistence type="predicted"/>
<dbReference type="OrthoDB" id="10660757at2759"/>
<feature type="compositionally biased region" description="Polar residues" evidence="1">
    <location>
        <begin position="235"/>
        <end position="251"/>
    </location>
</feature>
<dbReference type="Proteomes" id="UP000703269">
    <property type="component" value="Unassembled WGS sequence"/>
</dbReference>
<sequence length="632" mass="67012">MAPTTSASTDTASDTSSPSATLGLQIVLAVSLPLVFLSLVVFKAVVFYRRRVRRDGVAGGQSVLSVGVTVDVDKVVDLPYAPNGRGCRELDYLAAKRTTVAYAGTVSSFDMRTRHSSLLTIEDVDVPGVTNPVLQTPESPSPCHILPDSPPQPLRRVPLGSYFKTYPSSASVAARSRLSSFSAAFPAMDVDALAQSTIPFPRLPPTLDKESLDISGYPTIPSLPSATLAMPPSSDAVTTSDDANDNCTNPDSQHDLDISQPASDDSLGTLVDSSPGVQDLDYSAHIGLYDEAGSLEKSSSVTSGRPSTPEVKLDESSPLAGRPISSYSPLVALSLSPLRASLSPGIDCATYPTPPRQDRKSATGTPDLAAFVATATPLLDEWPPDSPHSSLSIATFKEMDVAQQSLRVSDSDEQDDCRHPGRVLQPLFENSASFECSRTDFAHMSVASLRSAFTLSRSPPTCFSLASLSRPPSSRPTPSKRVSVRICESPPSSLPQLALSSPVASFHVSLSQISTSADITAPYSPSLLGSPFQRPRAPTPGSVDSRLFAYGYPSDDHGPLEHHNDFLAPMAYDRTSSRLSMKPSLESLSPSSPFSRPRAPTPGSLASFSMGPEHTPQLLPPLNLNVIPPLSL</sequence>
<feature type="region of interest" description="Disordered" evidence="1">
    <location>
        <begin position="578"/>
        <end position="622"/>
    </location>
</feature>
<gene>
    <name evidence="3" type="ORF">PsYK624_110990</name>
</gene>
<evidence type="ECO:0000256" key="1">
    <source>
        <dbReference type="SAM" id="MobiDB-lite"/>
    </source>
</evidence>
<organism evidence="3 4">
    <name type="scientific">Phanerochaete sordida</name>
    <dbReference type="NCBI Taxonomy" id="48140"/>
    <lineage>
        <taxon>Eukaryota</taxon>
        <taxon>Fungi</taxon>
        <taxon>Dikarya</taxon>
        <taxon>Basidiomycota</taxon>
        <taxon>Agaricomycotina</taxon>
        <taxon>Agaricomycetes</taxon>
        <taxon>Polyporales</taxon>
        <taxon>Phanerochaetaceae</taxon>
        <taxon>Phanerochaete</taxon>
    </lineage>
</organism>
<accession>A0A9P3GF66</accession>
<dbReference type="AlphaFoldDB" id="A0A9P3GF66"/>
<keyword evidence="2" id="KW-0812">Transmembrane</keyword>
<evidence type="ECO:0000256" key="2">
    <source>
        <dbReference type="SAM" id="Phobius"/>
    </source>
</evidence>